<feature type="compositionally biased region" description="Polar residues" evidence="1">
    <location>
        <begin position="96"/>
        <end position="105"/>
    </location>
</feature>
<organism evidence="2 3">
    <name type="scientific">Rhynchophorus ferrugineus</name>
    <name type="common">Red palm weevil</name>
    <name type="synonym">Curculio ferrugineus</name>
    <dbReference type="NCBI Taxonomy" id="354439"/>
    <lineage>
        <taxon>Eukaryota</taxon>
        <taxon>Metazoa</taxon>
        <taxon>Ecdysozoa</taxon>
        <taxon>Arthropoda</taxon>
        <taxon>Hexapoda</taxon>
        <taxon>Insecta</taxon>
        <taxon>Pterygota</taxon>
        <taxon>Neoptera</taxon>
        <taxon>Endopterygota</taxon>
        <taxon>Coleoptera</taxon>
        <taxon>Polyphaga</taxon>
        <taxon>Cucujiformia</taxon>
        <taxon>Curculionidae</taxon>
        <taxon>Dryophthorinae</taxon>
        <taxon>Rhynchophorus</taxon>
    </lineage>
</organism>
<feature type="region of interest" description="Disordered" evidence="1">
    <location>
        <begin position="58"/>
        <end position="105"/>
    </location>
</feature>
<evidence type="ECO:0000313" key="2">
    <source>
        <dbReference type="EMBL" id="KAF7265275.1"/>
    </source>
</evidence>
<proteinExistence type="predicted"/>
<name>A0A834M3D2_RHYFE</name>
<protein>
    <submittedName>
        <fullName evidence="2">Uncharacterized protein</fullName>
    </submittedName>
</protein>
<comment type="caution">
    <text evidence="2">The sequence shown here is derived from an EMBL/GenBank/DDBJ whole genome shotgun (WGS) entry which is preliminary data.</text>
</comment>
<keyword evidence="3" id="KW-1185">Reference proteome</keyword>
<evidence type="ECO:0000313" key="3">
    <source>
        <dbReference type="Proteomes" id="UP000625711"/>
    </source>
</evidence>
<evidence type="ECO:0000256" key="1">
    <source>
        <dbReference type="SAM" id="MobiDB-lite"/>
    </source>
</evidence>
<sequence length="105" mass="11440">MPKNAREIPNDKTGPDRSAFFRRAKTGPLTVQWVFAARNGETLGHECVRGLLNRRSSGITQEDTGDSRMITNLSQGRGIPIDPTKVPGIRPALDGNKTTGLSNRP</sequence>
<gene>
    <name evidence="2" type="ORF">GWI33_021269</name>
</gene>
<dbReference type="Proteomes" id="UP000625711">
    <property type="component" value="Unassembled WGS sequence"/>
</dbReference>
<accession>A0A834M3D2</accession>
<reference evidence="2" key="1">
    <citation type="submission" date="2020-08" db="EMBL/GenBank/DDBJ databases">
        <title>Genome sequencing and assembly of the red palm weevil Rhynchophorus ferrugineus.</title>
        <authorList>
            <person name="Dias G.B."/>
            <person name="Bergman C.M."/>
            <person name="Manee M."/>
        </authorList>
    </citation>
    <scope>NUCLEOTIDE SEQUENCE</scope>
    <source>
        <strain evidence="2">AA-2017</strain>
        <tissue evidence="2">Whole larva</tissue>
    </source>
</reference>
<dbReference type="AlphaFoldDB" id="A0A834M3D2"/>
<dbReference type="EMBL" id="JAACXV010014634">
    <property type="protein sequence ID" value="KAF7265275.1"/>
    <property type="molecule type" value="Genomic_DNA"/>
</dbReference>